<feature type="domain" description="Ribosomal RNA methyltransferase FtsJ" evidence="13">
    <location>
        <begin position="65"/>
        <end position="243"/>
    </location>
</feature>
<dbReference type="HAMAP" id="MF_01547">
    <property type="entry name" value="RNA_methyltr_E"/>
    <property type="match status" value="1"/>
</dbReference>
<feature type="binding site" evidence="11">
    <location>
        <position position="97"/>
    </location>
    <ligand>
        <name>S-adenosyl-L-methionine</name>
        <dbReference type="ChEBI" id="CHEBI:59789"/>
    </ligand>
</feature>
<dbReference type="AlphaFoldDB" id="A0A154KWI6"/>
<dbReference type="Pfam" id="PF01728">
    <property type="entry name" value="FtsJ"/>
    <property type="match status" value="1"/>
</dbReference>
<dbReference type="Proteomes" id="UP000219068">
    <property type="component" value="Unassembled WGS sequence"/>
</dbReference>
<evidence type="ECO:0000256" key="4">
    <source>
        <dbReference type="ARBA" id="ARBA00022691"/>
    </source>
</evidence>
<keyword evidence="1 11" id="KW-0698">rRNA processing</keyword>
<dbReference type="EMBL" id="JPWJ01000011">
    <property type="protein sequence ID" value="RCK46890.1"/>
    <property type="molecule type" value="Genomic_DNA"/>
</dbReference>
<comment type="catalytic activity">
    <reaction evidence="10 11">
        <text>uridine(2552) in 23S rRNA + S-adenosyl-L-methionine = 2'-O-methyluridine(2552) in 23S rRNA + S-adenosyl-L-homocysteine + H(+)</text>
        <dbReference type="Rhea" id="RHEA:42720"/>
        <dbReference type="Rhea" id="RHEA-COMP:10202"/>
        <dbReference type="Rhea" id="RHEA-COMP:10203"/>
        <dbReference type="ChEBI" id="CHEBI:15378"/>
        <dbReference type="ChEBI" id="CHEBI:57856"/>
        <dbReference type="ChEBI" id="CHEBI:59789"/>
        <dbReference type="ChEBI" id="CHEBI:65315"/>
        <dbReference type="ChEBI" id="CHEBI:74478"/>
        <dbReference type="EC" id="2.1.1.166"/>
    </reaction>
</comment>
<name>A0A154KWI6_9PROT</name>
<feature type="active site" description="Proton acceptor" evidence="11 12">
    <location>
        <position position="200"/>
    </location>
</feature>
<sequence length="268" mass="29178">MTDNSSGKGGTRRRKGSAIAAIDTGARRGLRTRVKSAKGRKISSTRWLDRQLNDPYVQEAKRLGYRSRAAFKLIEINNQFDLLRPGMRIVDLGAAPGGWTQVAVDMVGSKQGRGQVVGLDILEWEGLPGATCLQADFLDPAAPDMIKQALDGPVDAVISDMSPETTGHRQTDHIRIIDLVEHALLFAEEVLAPGGIFIAKVFKGGTENDLLNRVKKNFRVSKHAKPPASRPESPEAYLIATGFRGQNNAADDIANAELRKDDGWSPVE</sequence>
<keyword evidence="3 11" id="KW-0808">Transferase</keyword>
<gene>
    <name evidence="11" type="primary">rlmE</name>
    <name evidence="11" type="synonym">ftsJ</name>
    <name evidence="11" type="synonym">rrmJ</name>
    <name evidence="15" type="ORF">SAMN05428964_1011204</name>
    <name evidence="14" type="ORF">TH44_18835</name>
</gene>
<evidence type="ECO:0000256" key="3">
    <source>
        <dbReference type="ARBA" id="ARBA00022679"/>
    </source>
</evidence>
<dbReference type="RefSeq" id="WP_062952610.1">
    <property type="nucleotide sequence ID" value="NZ_JALLPZ010000001.1"/>
</dbReference>
<protein>
    <recommendedName>
        <fullName evidence="7 11">Ribosomal RNA large subunit methyltransferase E</fullName>
        <ecNumber evidence="6 11">2.1.1.166</ecNumber>
    </recommendedName>
    <alternativeName>
        <fullName evidence="9 11">23S rRNA Um2552 methyltransferase</fullName>
    </alternativeName>
    <alternativeName>
        <fullName evidence="8 11">rRNA (uridine-2'-O-)-methyltransferase</fullName>
    </alternativeName>
</protein>
<reference evidence="15 16" key="2">
    <citation type="submission" date="2017-08" db="EMBL/GenBank/DDBJ databases">
        <authorList>
            <person name="de Groot N.N."/>
        </authorList>
    </citation>
    <scope>NUCLEOTIDE SEQUENCE [LARGE SCALE GENOMIC DNA]</scope>
    <source>
        <strain evidence="15 16">USBA 78</strain>
    </source>
</reference>
<feature type="binding site" evidence="11">
    <location>
        <position position="99"/>
    </location>
    <ligand>
        <name>S-adenosyl-L-methionine</name>
        <dbReference type="ChEBI" id="CHEBI:59789"/>
    </ligand>
</feature>
<dbReference type="Gene3D" id="3.40.50.150">
    <property type="entry name" value="Vaccinia Virus protein VP39"/>
    <property type="match status" value="1"/>
</dbReference>
<reference evidence="14 17" key="1">
    <citation type="submission" date="2014-07" db="EMBL/GenBank/DDBJ databases">
        <title>Draft genome sequence of Thalassospira xiamenensis IB13.</title>
        <authorList>
            <person name="Lai Q."/>
            <person name="Shao Z."/>
        </authorList>
    </citation>
    <scope>NUCLEOTIDE SEQUENCE [LARGE SCALE GENOMIC DNA]</scope>
    <source>
        <strain evidence="14 17">IB13</strain>
    </source>
</reference>
<dbReference type="InterPro" id="IPR015507">
    <property type="entry name" value="rRNA-MeTfrase_E"/>
</dbReference>
<dbReference type="GO" id="GO:0008650">
    <property type="term" value="F:rRNA (uridine-2'-O-)-methyltransferase activity"/>
    <property type="evidence" value="ECO:0007669"/>
    <property type="project" value="UniProtKB-UniRule"/>
</dbReference>
<evidence type="ECO:0000313" key="16">
    <source>
        <dbReference type="Proteomes" id="UP000219068"/>
    </source>
</evidence>
<evidence type="ECO:0000313" key="17">
    <source>
        <dbReference type="Proteomes" id="UP000252266"/>
    </source>
</evidence>
<dbReference type="CDD" id="cd02440">
    <property type="entry name" value="AdoMet_MTases"/>
    <property type="match status" value="1"/>
</dbReference>
<evidence type="ECO:0000256" key="2">
    <source>
        <dbReference type="ARBA" id="ARBA00022603"/>
    </source>
</evidence>
<dbReference type="InterPro" id="IPR002877">
    <property type="entry name" value="RNA_MeTrfase_FtsJ_dom"/>
</dbReference>
<dbReference type="PANTHER" id="PTHR10920">
    <property type="entry name" value="RIBOSOMAL RNA METHYLTRANSFERASE"/>
    <property type="match status" value="1"/>
</dbReference>
<evidence type="ECO:0000256" key="12">
    <source>
        <dbReference type="PIRSR" id="PIRSR005461-1"/>
    </source>
</evidence>
<dbReference type="GO" id="GO:0005737">
    <property type="term" value="C:cytoplasm"/>
    <property type="evidence" value="ECO:0007669"/>
    <property type="project" value="UniProtKB-SubCell"/>
</dbReference>
<keyword evidence="11" id="KW-0963">Cytoplasm</keyword>
<keyword evidence="4 11" id="KW-0949">S-adenosyl-L-methionine</keyword>
<proteinExistence type="inferred from homology"/>
<evidence type="ECO:0000259" key="13">
    <source>
        <dbReference type="Pfam" id="PF01728"/>
    </source>
</evidence>
<evidence type="ECO:0000256" key="6">
    <source>
        <dbReference type="ARBA" id="ARBA00038861"/>
    </source>
</evidence>
<feature type="binding site" evidence="11">
    <location>
        <position position="120"/>
    </location>
    <ligand>
        <name>S-adenosyl-L-methionine</name>
        <dbReference type="ChEBI" id="CHEBI:59789"/>
    </ligand>
</feature>
<feature type="binding site" evidence="11">
    <location>
        <position position="160"/>
    </location>
    <ligand>
        <name>S-adenosyl-L-methionine</name>
        <dbReference type="ChEBI" id="CHEBI:59789"/>
    </ligand>
</feature>
<dbReference type="PIRSF" id="PIRSF005461">
    <property type="entry name" value="23S_rRNA_mtase"/>
    <property type="match status" value="1"/>
</dbReference>
<comment type="similarity">
    <text evidence="11">Belongs to the class I-like SAM-binding methyltransferase superfamily. RNA methyltransferase RlmE family.</text>
</comment>
<dbReference type="EC" id="2.1.1.166" evidence="6 11"/>
<dbReference type="PANTHER" id="PTHR10920:SF18">
    <property type="entry name" value="RRNA METHYLTRANSFERASE 2, MITOCHONDRIAL"/>
    <property type="match status" value="1"/>
</dbReference>
<evidence type="ECO:0000256" key="10">
    <source>
        <dbReference type="ARBA" id="ARBA00048970"/>
    </source>
</evidence>
<comment type="subcellular location">
    <subcellularLocation>
        <location evidence="11">Cytoplasm</location>
    </subcellularLocation>
</comment>
<dbReference type="EMBL" id="OBMM01000001">
    <property type="protein sequence ID" value="SOB94750.1"/>
    <property type="molecule type" value="Genomic_DNA"/>
</dbReference>
<evidence type="ECO:0000256" key="8">
    <source>
        <dbReference type="ARBA" id="ARBA00041995"/>
    </source>
</evidence>
<evidence type="ECO:0000256" key="9">
    <source>
        <dbReference type="ARBA" id="ARBA00042745"/>
    </source>
</evidence>
<evidence type="ECO:0000256" key="7">
    <source>
        <dbReference type="ARBA" id="ARBA00041129"/>
    </source>
</evidence>
<evidence type="ECO:0000313" key="15">
    <source>
        <dbReference type="EMBL" id="SOB94750.1"/>
    </source>
</evidence>
<dbReference type="InterPro" id="IPR029063">
    <property type="entry name" value="SAM-dependent_MTases_sf"/>
</dbReference>
<feature type="binding site" evidence="11">
    <location>
        <position position="136"/>
    </location>
    <ligand>
        <name>S-adenosyl-L-methionine</name>
        <dbReference type="ChEBI" id="CHEBI:59789"/>
    </ligand>
</feature>
<organism evidence="14 17">
    <name type="scientific">Thalassospira xiamenensis</name>
    <dbReference type="NCBI Taxonomy" id="220697"/>
    <lineage>
        <taxon>Bacteria</taxon>
        <taxon>Pseudomonadati</taxon>
        <taxon>Pseudomonadota</taxon>
        <taxon>Alphaproteobacteria</taxon>
        <taxon>Rhodospirillales</taxon>
        <taxon>Thalassospiraceae</taxon>
        <taxon>Thalassospira</taxon>
    </lineage>
</organism>
<keyword evidence="2 11" id="KW-0489">Methyltransferase</keyword>
<evidence type="ECO:0000256" key="1">
    <source>
        <dbReference type="ARBA" id="ARBA00022552"/>
    </source>
</evidence>
<dbReference type="SUPFAM" id="SSF53335">
    <property type="entry name" value="S-adenosyl-L-methionine-dependent methyltransferases"/>
    <property type="match status" value="1"/>
</dbReference>
<evidence type="ECO:0000256" key="5">
    <source>
        <dbReference type="ARBA" id="ARBA00037569"/>
    </source>
</evidence>
<accession>A0A154KWI6</accession>
<dbReference type="InterPro" id="IPR050082">
    <property type="entry name" value="RNA_methyltr_RlmE"/>
</dbReference>
<evidence type="ECO:0000256" key="11">
    <source>
        <dbReference type="HAMAP-Rule" id="MF_01547"/>
    </source>
</evidence>
<comment type="function">
    <text evidence="5 11">Specifically methylates the uridine in position 2552 of 23S rRNA at the 2'-O position of the ribose in the fully assembled 50S ribosomal subunit.</text>
</comment>
<evidence type="ECO:0000313" key="14">
    <source>
        <dbReference type="EMBL" id="RCK46890.1"/>
    </source>
</evidence>
<dbReference type="Proteomes" id="UP000252266">
    <property type="component" value="Unassembled WGS sequence"/>
</dbReference>